<dbReference type="Pfam" id="PF00149">
    <property type="entry name" value="Metallophos"/>
    <property type="match status" value="1"/>
</dbReference>
<comment type="caution">
    <text evidence="2">The sequence shown here is derived from an EMBL/GenBank/DDBJ whole genome shotgun (WGS) entry which is preliminary data.</text>
</comment>
<gene>
    <name evidence="2" type="ORF">MED297_17373</name>
</gene>
<dbReference type="AlphaFoldDB" id="A4BFP0"/>
<dbReference type="PIRSF" id="PIRSF033093">
    <property type="entry name" value="UCP_ML1119"/>
    <property type="match status" value="1"/>
</dbReference>
<keyword evidence="2" id="KW-0540">Nuclease</keyword>
<dbReference type="InterPro" id="IPR014577">
    <property type="entry name" value="UCP033093_metalloPase"/>
</dbReference>
<dbReference type="InterPro" id="IPR050535">
    <property type="entry name" value="DNA_Repair-Maintenance_Comp"/>
</dbReference>
<dbReference type="RefSeq" id="WP_008043869.1">
    <property type="nucleotide sequence ID" value="NZ_CH724150.1"/>
</dbReference>
<organism evidence="2 3">
    <name type="scientific">Reinekea blandensis MED297</name>
    <dbReference type="NCBI Taxonomy" id="314283"/>
    <lineage>
        <taxon>Bacteria</taxon>
        <taxon>Pseudomonadati</taxon>
        <taxon>Pseudomonadota</taxon>
        <taxon>Gammaproteobacteria</taxon>
        <taxon>Oceanospirillales</taxon>
        <taxon>Saccharospirillaceae</taxon>
        <taxon>Reinekea</taxon>
    </lineage>
</organism>
<keyword evidence="2" id="KW-0378">Hydrolase</keyword>
<keyword evidence="3" id="KW-1185">Reference proteome</keyword>
<dbReference type="InterPro" id="IPR004843">
    <property type="entry name" value="Calcineurin-like_PHP"/>
</dbReference>
<dbReference type="PANTHER" id="PTHR30337:SF0">
    <property type="entry name" value="NUCLEASE SBCCD SUBUNIT D"/>
    <property type="match status" value="1"/>
</dbReference>
<proteinExistence type="predicted"/>
<accession>A4BFP0</accession>
<keyword evidence="2" id="KW-0269">Exonuclease</keyword>
<dbReference type="HOGENOM" id="CLU_026621_1_0_6"/>
<evidence type="ECO:0000259" key="1">
    <source>
        <dbReference type="Pfam" id="PF00149"/>
    </source>
</evidence>
<dbReference type="Gene3D" id="3.60.21.10">
    <property type="match status" value="1"/>
</dbReference>
<dbReference type="EMBL" id="AAOE01000013">
    <property type="protein sequence ID" value="EAR09135.1"/>
    <property type="molecule type" value="Genomic_DNA"/>
</dbReference>
<reference evidence="2 3" key="1">
    <citation type="submission" date="2006-02" db="EMBL/GenBank/DDBJ databases">
        <authorList>
            <person name="Pinhassi J."/>
            <person name="Pedros-Alio C."/>
            <person name="Ferriera S."/>
            <person name="Johnson J."/>
            <person name="Kravitz S."/>
            <person name="Halpern A."/>
            <person name="Remington K."/>
            <person name="Beeson K."/>
            <person name="Tran B."/>
            <person name="Rogers Y.-H."/>
            <person name="Friedman R."/>
            <person name="Venter J.C."/>
        </authorList>
    </citation>
    <scope>NUCLEOTIDE SEQUENCE [LARGE SCALE GENOMIC DNA]</scope>
    <source>
        <strain evidence="2 3">MED297</strain>
    </source>
</reference>
<protein>
    <submittedName>
        <fullName evidence="2">Possible exonuclease</fullName>
    </submittedName>
</protein>
<dbReference type="GO" id="GO:0004527">
    <property type="term" value="F:exonuclease activity"/>
    <property type="evidence" value="ECO:0007669"/>
    <property type="project" value="UniProtKB-KW"/>
</dbReference>
<dbReference type="STRING" id="314283.MED297_17373"/>
<dbReference type="PANTHER" id="PTHR30337">
    <property type="entry name" value="COMPONENT OF ATP-DEPENDENT DSDNA EXONUCLEASE"/>
    <property type="match status" value="1"/>
</dbReference>
<evidence type="ECO:0000313" key="3">
    <source>
        <dbReference type="Proteomes" id="UP000005953"/>
    </source>
</evidence>
<dbReference type="OrthoDB" id="9773856at2"/>
<feature type="domain" description="Calcineurin-like phosphoesterase" evidence="1">
    <location>
        <begin position="3"/>
        <end position="93"/>
    </location>
</feature>
<dbReference type="InterPro" id="IPR029052">
    <property type="entry name" value="Metallo-depent_PP-like"/>
</dbReference>
<dbReference type="SUPFAM" id="SSF56300">
    <property type="entry name" value="Metallo-dependent phosphatases"/>
    <property type="match status" value="1"/>
</dbReference>
<sequence>MPTILHTADWQIGRQYSRFDAEDAAVLADARFTTVERIAALAQDEQVDAVVVAGDVFDAQTVSDRTIHRTFDAMKGYTGLWLMLPGNHDAALAESVWSRAVRLGAVPENVHLLLTPGVVEYADLGLAVLAAPLTQRQTHNDLTIPFDQWTSSEGLCRVGLAHGSITGVLPDSIDSPNPIHPDRARTARLSYLALGDWHGTKQIDERTWYSGTPEPERFRNNDAGNVLKVTLADADSPPQVVSYPVAQHRWFAIESTLNVASDVDALQAELNELPDRSVLTIHLRGQLDLSNHRRLQALLSANAGRHRSQQVHQHELTLMPTDDDLATIQADGYVGEVIEALKQMQQHDESPVAGDALMILASELQTMEQDGHA</sequence>
<name>A4BFP0_9GAMM</name>
<dbReference type="Proteomes" id="UP000005953">
    <property type="component" value="Unassembled WGS sequence"/>
</dbReference>
<evidence type="ECO:0000313" key="2">
    <source>
        <dbReference type="EMBL" id="EAR09135.1"/>
    </source>
</evidence>